<dbReference type="InterPro" id="IPR005625">
    <property type="entry name" value="PepSY-ass_TM"/>
</dbReference>
<keyword evidence="3" id="KW-1185">Reference proteome</keyword>
<dbReference type="RefSeq" id="WP_346189542.1">
    <property type="nucleotide sequence ID" value="NZ_BAABRL010000011.1"/>
</dbReference>
<keyword evidence="1" id="KW-0472">Membrane</keyword>
<evidence type="ECO:0008006" key="4">
    <source>
        <dbReference type="Google" id="ProtNLM"/>
    </source>
</evidence>
<feature type="transmembrane region" description="Helical" evidence="1">
    <location>
        <begin position="446"/>
        <end position="466"/>
    </location>
</feature>
<organism evidence="2 3">
    <name type="scientific">Rubritalea halochordaticola</name>
    <dbReference type="NCBI Taxonomy" id="714537"/>
    <lineage>
        <taxon>Bacteria</taxon>
        <taxon>Pseudomonadati</taxon>
        <taxon>Verrucomicrobiota</taxon>
        <taxon>Verrucomicrobiia</taxon>
        <taxon>Verrucomicrobiales</taxon>
        <taxon>Rubritaleaceae</taxon>
        <taxon>Rubritalea</taxon>
    </lineage>
</organism>
<dbReference type="EMBL" id="BAABRL010000011">
    <property type="protein sequence ID" value="GAA5496960.1"/>
    <property type="molecule type" value="Genomic_DNA"/>
</dbReference>
<keyword evidence="1" id="KW-0812">Transmembrane</keyword>
<dbReference type="Pfam" id="PF03929">
    <property type="entry name" value="PepSY_TM"/>
    <property type="match status" value="1"/>
</dbReference>
<dbReference type="PANTHER" id="PTHR34219:SF6">
    <property type="entry name" value="BLR3280 PROTEIN"/>
    <property type="match status" value="1"/>
</dbReference>
<evidence type="ECO:0000313" key="2">
    <source>
        <dbReference type="EMBL" id="GAA5496960.1"/>
    </source>
</evidence>
<feature type="transmembrane region" description="Helical" evidence="1">
    <location>
        <begin position="12"/>
        <end position="33"/>
    </location>
</feature>
<reference evidence="2 3" key="1">
    <citation type="submission" date="2024-02" db="EMBL/GenBank/DDBJ databases">
        <title>Rubritalea halochordaticola NBRC 107102.</title>
        <authorList>
            <person name="Ichikawa N."/>
            <person name="Katano-Makiyama Y."/>
            <person name="Hidaka K."/>
        </authorList>
    </citation>
    <scope>NUCLEOTIDE SEQUENCE [LARGE SCALE GENOMIC DNA]</scope>
    <source>
        <strain evidence="2 3">NBRC 107102</strain>
    </source>
</reference>
<feature type="transmembrane region" description="Helical" evidence="1">
    <location>
        <begin position="204"/>
        <end position="228"/>
    </location>
</feature>
<feature type="transmembrane region" description="Helical" evidence="1">
    <location>
        <begin position="249"/>
        <end position="270"/>
    </location>
</feature>
<name>A0ABP9V4L9_9BACT</name>
<comment type="caution">
    <text evidence="2">The sequence shown here is derived from an EMBL/GenBank/DDBJ whole genome shotgun (WGS) entry which is preliminary data.</text>
</comment>
<evidence type="ECO:0000313" key="3">
    <source>
        <dbReference type="Proteomes" id="UP001424741"/>
    </source>
</evidence>
<gene>
    <name evidence="2" type="ORF">Rhal01_03148</name>
</gene>
<dbReference type="PANTHER" id="PTHR34219">
    <property type="entry name" value="IRON-REGULATED INNER MEMBRANE PROTEIN-RELATED"/>
    <property type="match status" value="1"/>
</dbReference>
<evidence type="ECO:0000256" key="1">
    <source>
        <dbReference type="SAM" id="Phobius"/>
    </source>
</evidence>
<dbReference type="Proteomes" id="UP001424741">
    <property type="component" value="Unassembled WGS sequence"/>
</dbReference>
<protein>
    <recommendedName>
        <fullName evidence="4">PepSY domain-containing protein</fullName>
    </recommendedName>
</protein>
<sequence length="475" mass="53597">MKATFFKFHRKLSIFLAIPVLLWTLSGLLHPFMANWMRPEIAHTFLVPKPLKPSPDLLSPAEAYKDQNTLRQINLIDINGTPSYRAITTEGTLLFRDARSGQTIENAEQLYAEQLARAYLADQNSALVTIEKVEEFGSTYSYINRYLPAYRVVLDRPDGMQVVVDLKTGKLGTFDTPSKRVFSSLFSWLHTWSFLGSRDSMLRITIVLLVSLLTLAVGLTGIVNLILFKTKQKNGTQRKLTLGRKMHRSLGAFASLFFLMFSLSGIYHVAVKYNYDDSDQWSSQQSIPTSQLTSTPAEIIAKSKAPVSGISLASIDGTPHYRLAIMNREKPGQTLYLSARDLSDRINGETDYAISLATEFSGYPKDSVKDTEVITKFRKDYGFIQKRLPVTRVNYDDQPYWHYTVDTANAHMAQRTSPAGLVEALSFINLHKWHFLDPISKEFRDYTTAFGVLSMAAVTLFGLSLLRKKRKANTG</sequence>
<keyword evidence="1" id="KW-1133">Transmembrane helix</keyword>
<proteinExistence type="predicted"/>
<accession>A0ABP9V4L9</accession>